<dbReference type="EMBL" id="JAACJN010000034">
    <property type="protein sequence ID" value="KAF5387252.1"/>
    <property type="molecule type" value="Genomic_DNA"/>
</dbReference>
<feature type="transmembrane region" description="Helical" evidence="1">
    <location>
        <begin position="57"/>
        <end position="81"/>
    </location>
</feature>
<feature type="transmembrane region" description="Helical" evidence="1">
    <location>
        <begin position="148"/>
        <end position="168"/>
    </location>
</feature>
<feature type="transmembrane region" description="Helical" evidence="1">
    <location>
        <begin position="123"/>
        <end position="141"/>
    </location>
</feature>
<keyword evidence="1" id="KW-0472">Membrane</keyword>
<accession>A0A8H5HPR6</accession>
<proteinExistence type="predicted"/>
<evidence type="ECO:0000256" key="1">
    <source>
        <dbReference type="SAM" id="Phobius"/>
    </source>
</evidence>
<organism evidence="2 3">
    <name type="scientific">Collybiopsis confluens</name>
    <dbReference type="NCBI Taxonomy" id="2823264"/>
    <lineage>
        <taxon>Eukaryota</taxon>
        <taxon>Fungi</taxon>
        <taxon>Dikarya</taxon>
        <taxon>Basidiomycota</taxon>
        <taxon>Agaricomycotina</taxon>
        <taxon>Agaricomycetes</taxon>
        <taxon>Agaricomycetidae</taxon>
        <taxon>Agaricales</taxon>
        <taxon>Marasmiineae</taxon>
        <taxon>Omphalotaceae</taxon>
        <taxon>Collybiopsis</taxon>
    </lineage>
</organism>
<comment type="caution">
    <text evidence="2">The sequence shown here is derived from an EMBL/GenBank/DDBJ whole genome shotgun (WGS) entry which is preliminary data.</text>
</comment>
<feature type="transmembrane region" description="Helical" evidence="1">
    <location>
        <begin position="228"/>
        <end position="255"/>
    </location>
</feature>
<keyword evidence="1" id="KW-0812">Transmembrane</keyword>
<keyword evidence="1" id="KW-1133">Transmembrane helix</keyword>
<reference evidence="2 3" key="1">
    <citation type="journal article" date="2020" name="ISME J.">
        <title>Uncovering the hidden diversity of litter-decomposition mechanisms in mushroom-forming fungi.</title>
        <authorList>
            <person name="Floudas D."/>
            <person name="Bentzer J."/>
            <person name="Ahren D."/>
            <person name="Johansson T."/>
            <person name="Persson P."/>
            <person name="Tunlid A."/>
        </authorList>
    </citation>
    <scope>NUCLEOTIDE SEQUENCE [LARGE SCALE GENOMIC DNA]</scope>
    <source>
        <strain evidence="2 3">CBS 406.79</strain>
    </source>
</reference>
<dbReference type="AlphaFoldDB" id="A0A8H5HPR6"/>
<protein>
    <submittedName>
        <fullName evidence="2">Uncharacterized protein</fullName>
    </submittedName>
</protein>
<sequence>MTPDDVRAVLQVGHGLSLVLVGQIITSVFFGLYAGLSAISTRFLVHKARRSRPHQIALIIQLCLLVNAVSSFFTSLSMYIVRIQTLLTPSNPNSSLIEERIITLDKSAILLQFNALNMWSSTLNLLIGDTLVIWRAWAVWYGNKWMRWIWIVSAICNAVFIFLTMTVWKGVGGLDSNLKRAFEGSFYLLFSLTVNVLATVAIAYKAKEISTNMFGKVRYYGETRVQKILWVVVDSGVVFCLLQGVYFAMTISSSLSREDPEYSTPFTRFEDITDTFSFIVIPLYSTTVFVLSNIIGKQ</sequence>
<gene>
    <name evidence="2" type="ORF">D9757_006889</name>
</gene>
<dbReference type="OrthoDB" id="3259206at2759"/>
<feature type="transmembrane region" description="Helical" evidence="1">
    <location>
        <begin position="188"/>
        <end position="207"/>
    </location>
</feature>
<name>A0A8H5HPR6_9AGAR</name>
<evidence type="ECO:0000313" key="3">
    <source>
        <dbReference type="Proteomes" id="UP000518752"/>
    </source>
</evidence>
<keyword evidence="3" id="KW-1185">Reference proteome</keyword>
<feature type="transmembrane region" description="Helical" evidence="1">
    <location>
        <begin position="20"/>
        <end position="45"/>
    </location>
</feature>
<feature type="transmembrane region" description="Helical" evidence="1">
    <location>
        <begin position="275"/>
        <end position="295"/>
    </location>
</feature>
<evidence type="ECO:0000313" key="2">
    <source>
        <dbReference type="EMBL" id="KAF5387252.1"/>
    </source>
</evidence>
<dbReference type="Proteomes" id="UP000518752">
    <property type="component" value="Unassembled WGS sequence"/>
</dbReference>